<gene>
    <name evidence="1" type="ORF">PU560_00430</name>
</gene>
<dbReference type="EMBL" id="JARACI010000098">
    <property type="protein sequence ID" value="MDD9204925.1"/>
    <property type="molecule type" value="Genomic_DNA"/>
</dbReference>
<name>A0ABT5TUV4_9MICO</name>
<dbReference type="Proteomes" id="UP001165561">
    <property type="component" value="Unassembled WGS sequence"/>
</dbReference>
<feature type="non-terminal residue" evidence="1">
    <location>
        <position position="105"/>
    </location>
</feature>
<reference evidence="1" key="1">
    <citation type="submission" date="2023-02" db="EMBL/GenBank/DDBJ databases">
        <title>Georgenia sp.10Sc9-8, isolated from a soil sample collected from the Taklamakan desert.</title>
        <authorList>
            <person name="Liu S."/>
        </authorList>
    </citation>
    <scope>NUCLEOTIDE SEQUENCE</scope>
    <source>
        <strain evidence="1">10Sc9-8</strain>
    </source>
</reference>
<protein>
    <submittedName>
        <fullName evidence="1">Uncharacterized protein</fullName>
    </submittedName>
</protein>
<comment type="caution">
    <text evidence="1">The sequence shown here is derived from an EMBL/GenBank/DDBJ whole genome shotgun (WGS) entry which is preliminary data.</text>
</comment>
<evidence type="ECO:0000313" key="1">
    <source>
        <dbReference type="EMBL" id="MDD9204925.1"/>
    </source>
</evidence>
<organism evidence="1 2">
    <name type="scientific">Georgenia halotolerans</name>
    <dbReference type="NCBI Taxonomy" id="3028317"/>
    <lineage>
        <taxon>Bacteria</taxon>
        <taxon>Bacillati</taxon>
        <taxon>Actinomycetota</taxon>
        <taxon>Actinomycetes</taxon>
        <taxon>Micrococcales</taxon>
        <taxon>Bogoriellaceae</taxon>
        <taxon>Georgenia</taxon>
    </lineage>
</organism>
<sequence>TPLGFDVGEYRALCRQWGLRADRYRATKAAVGFGDGGRQRQRAYHDALRDLVAPAMGTPAVIRVPVLDRDGAAAYQRVRDHLHRALVAHSVRAVRQTDYGPFSSG</sequence>
<dbReference type="InterPro" id="IPR055679">
    <property type="entry name" value="DUF7255"/>
</dbReference>
<feature type="non-terminal residue" evidence="1">
    <location>
        <position position="1"/>
    </location>
</feature>
<dbReference type="Pfam" id="PF23913">
    <property type="entry name" value="DUF7255"/>
    <property type="match status" value="1"/>
</dbReference>
<proteinExistence type="predicted"/>
<accession>A0ABT5TUV4</accession>
<keyword evidence="2" id="KW-1185">Reference proteome</keyword>
<evidence type="ECO:0000313" key="2">
    <source>
        <dbReference type="Proteomes" id="UP001165561"/>
    </source>
</evidence>